<comment type="caution">
    <text evidence="3">The sequence shown here is derived from an EMBL/GenBank/DDBJ whole genome shotgun (WGS) entry which is preliminary data.</text>
</comment>
<dbReference type="InterPro" id="IPR013656">
    <property type="entry name" value="PAS_4"/>
</dbReference>
<dbReference type="PROSITE" id="PS50113">
    <property type="entry name" value="PAC"/>
    <property type="match status" value="1"/>
</dbReference>
<dbReference type="InterPro" id="IPR052016">
    <property type="entry name" value="Bact_Sigma-Reg"/>
</dbReference>
<feature type="domain" description="PAC" evidence="2">
    <location>
        <begin position="98"/>
        <end position="148"/>
    </location>
</feature>
<dbReference type="GO" id="GO:0016791">
    <property type="term" value="F:phosphatase activity"/>
    <property type="evidence" value="ECO:0007669"/>
    <property type="project" value="TreeGrafter"/>
</dbReference>
<dbReference type="SMART" id="SM00091">
    <property type="entry name" value="PAS"/>
    <property type="match status" value="2"/>
</dbReference>
<dbReference type="Proteomes" id="UP000191154">
    <property type="component" value="Unassembled WGS sequence"/>
</dbReference>
<organism evidence="3 4">
    <name type="scientific">Clostridium saccharobutylicum</name>
    <dbReference type="NCBI Taxonomy" id="169679"/>
    <lineage>
        <taxon>Bacteria</taxon>
        <taxon>Bacillati</taxon>
        <taxon>Bacillota</taxon>
        <taxon>Clostridia</taxon>
        <taxon>Eubacteriales</taxon>
        <taxon>Clostridiaceae</taxon>
        <taxon>Clostridium</taxon>
    </lineage>
</organism>
<dbReference type="InterPro" id="IPR036457">
    <property type="entry name" value="PPM-type-like_dom_sf"/>
</dbReference>
<dbReference type="AlphaFoldDB" id="A0A1S8NDV8"/>
<dbReference type="RefSeq" id="WP_077864890.1">
    <property type="nucleotide sequence ID" value="NZ_LZYZ01000002.1"/>
</dbReference>
<dbReference type="InterPro" id="IPR000014">
    <property type="entry name" value="PAS"/>
</dbReference>
<evidence type="ECO:0000313" key="3">
    <source>
        <dbReference type="EMBL" id="OOM14647.1"/>
    </source>
</evidence>
<evidence type="ECO:0000313" key="4">
    <source>
        <dbReference type="Proteomes" id="UP000191154"/>
    </source>
</evidence>
<dbReference type="Gene3D" id="3.30.450.20">
    <property type="entry name" value="PAS domain"/>
    <property type="match status" value="2"/>
</dbReference>
<dbReference type="EC" id="3.1.3.3" evidence="3"/>
<dbReference type="CDD" id="cd00130">
    <property type="entry name" value="PAS"/>
    <property type="match status" value="1"/>
</dbReference>
<gene>
    <name evidence="3" type="primary">rsbU</name>
    <name evidence="3" type="ORF">CLOSAC_15270</name>
</gene>
<dbReference type="PANTHER" id="PTHR43156">
    <property type="entry name" value="STAGE II SPORULATION PROTEIN E-RELATED"/>
    <property type="match status" value="1"/>
</dbReference>
<name>A0A1S8NDV8_CLOSA</name>
<protein>
    <submittedName>
        <fullName evidence="3">Phosphoserine phosphatase RsbU</fullName>
        <ecNumber evidence="3">3.1.3.3</ecNumber>
    </submittedName>
</protein>
<reference evidence="3 4" key="1">
    <citation type="submission" date="2016-05" db="EMBL/GenBank/DDBJ databases">
        <title>Microbial solvent formation.</title>
        <authorList>
            <person name="Poehlein A."/>
            <person name="Montoya Solano J.D."/>
            <person name="Flitsch S."/>
            <person name="Krabben P."/>
            <person name="Duerre P."/>
            <person name="Daniel R."/>
        </authorList>
    </citation>
    <scope>NUCLEOTIDE SEQUENCE [LARGE SCALE GENOMIC DNA]</scope>
    <source>
        <strain evidence="3 4">L1-8</strain>
    </source>
</reference>
<dbReference type="SUPFAM" id="SSF55785">
    <property type="entry name" value="PYP-like sensor domain (PAS domain)"/>
    <property type="match status" value="2"/>
</dbReference>
<dbReference type="EMBL" id="LZYZ01000002">
    <property type="protein sequence ID" value="OOM14647.1"/>
    <property type="molecule type" value="Genomic_DNA"/>
</dbReference>
<sequence length="491" mass="57243">MCRKEKVSKTNIRINQLTNARIEHELIEKELNEILNGIPDVVKVYNPDYTVSFFNDAGYKFYNVNAEDIKGKKCYEILGRKEKCIDCSCEEAVKNKKMIYKERYVQELNKFMDVCYNPILDENGEIIYIVERLSDITEKKVLQKMLEEREERYKAAINSIPDPVVVILDNVIVLANREACNLVDLEYDKFIGTNIFKHFPKKYIRALHKRYKRILAYKKMKDIVEYDFNLPNNKTANLQISHSYILYDGKPAIIAVIRDITEIRNELNKAAELQRKTLQNDFPAKEFIDINLLYIPANIISGDFYRIYKINDELIIGMITDVRGKGISAALSISAFDVLCFQELESTHEPIEIINNLNKKLVDYYEENYIAACCFSMDFNKKELKAVGAGINQFIFQRESVQEKIVEGAFLGMFKNSEFSEQVISFQKGDKFFFFTDGLEFILDEDRIIQTYMEDVNTLQFKNYIDAFLNDTILEKGKLKDDCTMLAIEIL</sequence>
<keyword evidence="1 3" id="KW-0378">Hydrolase</keyword>
<dbReference type="InterPro" id="IPR000700">
    <property type="entry name" value="PAS-assoc_C"/>
</dbReference>
<dbReference type="GO" id="GO:0006355">
    <property type="term" value="P:regulation of DNA-templated transcription"/>
    <property type="evidence" value="ECO:0007669"/>
    <property type="project" value="InterPro"/>
</dbReference>
<dbReference type="Gene3D" id="3.60.40.10">
    <property type="entry name" value="PPM-type phosphatase domain"/>
    <property type="match status" value="1"/>
</dbReference>
<dbReference type="InterPro" id="IPR035965">
    <property type="entry name" value="PAS-like_dom_sf"/>
</dbReference>
<dbReference type="Pfam" id="PF00989">
    <property type="entry name" value="PAS"/>
    <property type="match status" value="1"/>
</dbReference>
<evidence type="ECO:0000259" key="2">
    <source>
        <dbReference type="PROSITE" id="PS50113"/>
    </source>
</evidence>
<proteinExistence type="predicted"/>
<accession>A0A1S8NDV8</accession>
<dbReference type="InterPro" id="IPR001932">
    <property type="entry name" value="PPM-type_phosphatase-like_dom"/>
</dbReference>
<dbReference type="Pfam" id="PF07228">
    <property type="entry name" value="SpoIIE"/>
    <property type="match status" value="1"/>
</dbReference>
<dbReference type="Pfam" id="PF08448">
    <property type="entry name" value="PAS_4"/>
    <property type="match status" value="1"/>
</dbReference>
<dbReference type="SMART" id="SM00331">
    <property type="entry name" value="PP2C_SIG"/>
    <property type="match status" value="1"/>
</dbReference>
<dbReference type="NCBIfam" id="TIGR00229">
    <property type="entry name" value="sensory_box"/>
    <property type="match status" value="1"/>
</dbReference>
<dbReference type="PANTHER" id="PTHR43156:SF2">
    <property type="entry name" value="STAGE II SPORULATION PROTEIN E"/>
    <property type="match status" value="1"/>
</dbReference>
<dbReference type="STRING" id="169679.CSACC_20790"/>
<evidence type="ECO:0000256" key="1">
    <source>
        <dbReference type="ARBA" id="ARBA00022801"/>
    </source>
</evidence>
<dbReference type="InterPro" id="IPR013767">
    <property type="entry name" value="PAS_fold"/>
</dbReference>